<protein>
    <submittedName>
        <fullName evidence="2">FRG domain-containing protein</fullName>
    </submittedName>
</protein>
<evidence type="ECO:0000313" key="3">
    <source>
        <dbReference type="Proteomes" id="UP000294902"/>
    </source>
</evidence>
<evidence type="ECO:0000259" key="1">
    <source>
        <dbReference type="SMART" id="SM00901"/>
    </source>
</evidence>
<dbReference type="OrthoDB" id="9816036at2"/>
<dbReference type="Proteomes" id="UP000294902">
    <property type="component" value="Unassembled WGS sequence"/>
</dbReference>
<dbReference type="EMBL" id="SMAL01000006">
    <property type="protein sequence ID" value="TCT14363.1"/>
    <property type="molecule type" value="Genomic_DNA"/>
</dbReference>
<proteinExistence type="predicted"/>
<reference evidence="2 3" key="1">
    <citation type="submission" date="2019-03" db="EMBL/GenBank/DDBJ databases">
        <title>Genomic Encyclopedia of Type Strains, Phase IV (KMG-IV): sequencing the most valuable type-strain genomes for metagenomic binning, comparative biology and taxonomic classification.</title>
        <authorList>
            <person name="Goeker M."/>
        </authorList>
    </citation>
    <scope>NUCLEOTIDE SEQUENCE [LARGE SCALE GENOMIC DNA]</scope>
    <source>
        <strain evidence="2 3">DSM 24629</strain>
    </source>
</reference>
<evidence type="ECO:0000313" key="2">
    <source>
        <dbReference type="EMBL" id="TCT14363.1"/>
    </source>
</evidence>
<comment type="caution">
    <text evidence="2">The sequence shown here is derived from an EMBL/GenBank/DDBJ whole genome shotgun (WGS) entry which is preliminary data.</text>
</comment>
<accession>A0A4R3MKX1</accession>
<sequence length="251" mass="29157">MFKDFSIVDGICSLDLSSWDDFYKLYYKNMTIFKGYIWRGQKDANWKLESTIDRLLKDRGLDVKDEIDKHFNNFIFAARGRRNKNAVKLNNEDEWWALGQHNGLSTPLLDWTTSPFVAAFFAFNKGSEDDTLKRGVFALHQESIIEKSNSLEEEGIKFIKPFSDENARLVNQSGLFTRTPVGIDIESWVKKNYKGVSDQIVLLKITLPNNQRETCLKILNSMNINYLTLFPDLYGASRYCNMIVKIRNYCN</sequence>
<keyword evidence="3" id="KW-1185">Reference proteome</keyword>
<dbReference type="RefSeq" id="WP_132252680.1">
    <property type="nucleotide sequence ID" value="NZ_SMAL01000006.1"/>
</dbReference>
<feature type="domain" description="FRG" evidence="1">
    <location>
        <begin position="34"/>
        <end position="138"/>
    </location>
</feature>
<dbReference type="InterPro" id="IPR014966">
    <property type="entry name" value="FRG-dom"/>
</dbReference>
<organism evidence="2 3">
    <name type="scientific">Natranaerovirga pectinivora</name>
    <dbReference type="NCBI Taxonomy" id="682400"/>
    <lineage>
        <taxon>Bacteria</taxon>
        <taxon>Bacillati</taxon>
        <taxon>Bacillota</taxon>
        <taxon>Clostridia</taxon>
        <taxon>Lachnospirales</taxon>
        <taxon>Natranaerovirgaceae</taxon>
        <taxon>Natranaerovirga</taxon>
    </lineage>
</organism>
<gene>
    <name evidence="2" type="ORF">EDC18_106167</name>
</gene>
<dbReference type="Pfam" id="PF08867">
    <property type="entry name" value="FRG"/>
    <property type="match status" value="1"/>
</dbReference>
<name>A0A4R3MKX1_9FIRM</name>
<dbReference type="SMART" id="SM00901">
    <property type="entry name" value="FRG"/>
    <property type="match status" value="1"/>
</dbReference>
<dbReference type="AlphaFoldDB" id="A0A4R3MKX1"/>